<dbReference type="FunFam" id="3.40.605.10:FF:000011">
    <property type="entry name" value="ALD5p Mitochondrial aldehyde dehydrogenase"/>
    <property type="match status" value="1"/>
</dbReference>
<dbReference type="InterPro" id="IPR016162">
    <property type="entry name" value="Ald_DH_N"/>
</dbReference>
<gene>
    <name evidence="10" type="ORF">BN980_GECA18s01209g</name>
</gene>
<dbReference type="GO" id="GO:0019413">
    <property type="term" value="P:acetate biosynthetic process"/>
    <property type="evidence" value="ECO:0007669"/>
    <property type="project" value="UniProtKB-ARBA"/>
</dbReference>
<evidence type="ECO:0000256" key="1">
    <source>
        <dbReference type="ARBA" id="ARBA00009986"/>
    </source>
</evidence>
<evidence type="ECO:0000256" key="6">
    <source>
        <dbReference type="ARBA" id="ARBA00069627"/>
    </source>
</evidence>
<dbReference type="CDD" id="cd07091">
    <property type="entry name" value="ALDH_F1-2_Ald2-like"/>
    <property type="match status" value="1"/>
</dbReference>
<accession>A0A0J9XHI0</accession>
<organism evidence="10 11">
    <name type="scientific">Geotrichum candidum</name>
    <name type="common">Oospora lactis</name>
    <name type="synonym">Dipodascus geotrichum</name>
    <dbReference type="NCBI Taxonomy" id="1173061"/>
    <lineage>
        <taxon>Eukaryota</taxon>
        <taxon>Fungi</taxon>
        <taxon>Dikarya</taxon>
        <taxon>Ascomycota</taxon>
        <taxon>Saccharomycotina</taxon>
        <taxon>Dipodascomycetes</taxon>
        <taxon>Dipodascales</taxon>
        <taxon>Dipodascaceae</taxon>
        <taxon>Geotrichum</taxon>
    </lineage>
</organism>
<dbReference type="FunFam" id="3.40.309.10:FF:000001">
    <property type="entry name" value="Mitochondrial aldehyde dehydrogenase 2"/>
    <property type="match status" value="1"/>
</dbReference>
<dbReference type="InterPro" id="IPR016160">
    <property type="entry name" value="Ald_DH_CS_CYS"/>
</dbReference>
<dbReference type="AlphaFoldDB" id="A0A0J9XHI0"/>
<dbReference type="Gene3D" id="3.40.309.10">
    <property type="entry name" value="Aldehyde Dehydrogenase, Chain A, domain 2"/>
    <property type="match status" value="1"/>
</dbReference>
<feature type="domain" description="Aldehyde dehydrogenase" evidence="9">
    <location>
        <begin position="65"/>
        <end position="518"/>
    </location>
</feature>
<dbReference type="EMBL" id="CCBN010000018">
    <property type="protein sequence ID" value="CDO57033.1"/>
    <property type="molecule type" value="Genomic_DNA"/>
</dbReference>
<dbReference type="PROSITE" id="PS00687">
    <property type="entry name" value="ALDEHYDE_DEHYDR_GLU"/>
    <property type="match status" value="1"/>
</dbReference>
<reference evidence="10" key="1">
    <citation type="submission" date="2014-03" db="EMBL/GenBank/DDBJ databases">
        <authorList>
            <person name="Casaregola S."/>
        </authorList>
    </citation>
    <scope>NUCLEOTIDE SEQUENCE [LARGE SCALE GENOMIC DNA]</scope>
    <source>
        <strain evidence="10">CLIB 918</strain>
    </source>
</reference>
<evidence type="ECO:0000256" key="5">
    <source>
        <dbReference type="ARBA" id="ARBA00053679"/>
    </source>
</evidence>
<dbReference type="STRING" id="1173061.A0A0J9XHI0"/>
<dbReference type="OrthoDB" id="310895at2759"/>
<dbReference type="Pfam" id="PF00171">
    <property type="entry name" value="Aldedh"/>
    <property type="match status" value="1"/>
</dbReference>
<evidence type="ECO:0000256" key="3">
    <source>
        <dbReference type="ARBA" id="ARBA00023027"/>
    </source>
</evidence>
<sequence length="525" mass="56852">MSIARTFNLASKTLKVSPTKSLAFSAMRLYSTKLPLSTEVTLPNGLKYEQPTGIFINNEFKPSISGKTFKVENPSTEQVVAEIYEGDVEDINVAVDAAEKAFKTWSVLPPSERGRLLCKLADKIEENLELLASIESTDNGKAIALARGDVTLVARVLRYYGGFADKITGTVIETNDGHFTYTRREPIGVCGQIIPWNFPLLMWSWKVGPALATGNTVVLKTAESTPLSALVASKLAAEVGFPPGVLNIVSGYGKAGAALSSHMRVKKVAFTGSTNTGRSILRAAAESNLKKTTLELGGKSPNIVFADADIGKAIEMTNLGIFYNSGEVCCAGSRIYVQDSIYDKFLQELKVRSEANKVGDPFDSETFQGPQTSKTQLDKILHYIDIGKKDGATLVTGGKRLDRPGYFIAPTVFADVKEDMQVVKEEIFGPVVTVSKFSSVDEVIELANNSEYGLAAGIHTQDVNKAIDVSNRLNAGTIWVNTYNSFHEAVPFGGYGQSGIGREMGEQALDNYTQVKAVRLAIEKK</sequence>
<keyword evidence="2 8" id="KW-0560">Oxidoreductase</keyword>
<protein>
    <recommendedName>
        <fullName evidence="6">Aldehyde dehydrogenase 5, mitochondrial</fullName>
    </recommendedName>
</protein>
<dbReference type="InterPro" id="IPR015590">
    <property type="entry name" value="Aldehyde_DH_dom"/>
</dbReference>
<dbReference type="Proteomes" id="UP000242525">
    <property type="component" value="Unassembled WGS sequence"/>
</dbReference>
<keyword evidence="11" id="KW-1185">Reference proteome</keyword>
<dbReference type="PANTHER" id="PTHR11699">
    <property type="entry name" value="ALDEHYDE DEHYDROGENASE-RELATED"/>
    <property type="match status" value="1"/>
</dbReference>
<dbReference type="GO" id="GO:0005739">
    <property type="term" value="C:mitochondrion"/>
    <property type="evidence" value="ECO:0007669"/>
    <property type="project" value="UniProtKB-ARBA"/>
</dbReference>
<name>A0A0J9XHI0_GEOCN</name>
<evidence type="ECO:0000259" key="9">
    <source>
        <dbReference type="Pfam" id="PF00171"/>
    </source>
</evidence>
<comment type="similarity">
    <text evidence="1 8">Belongs to the aldehyde dehydrogenase family.</text>
</comment>
<evidence type="ECO:0000256" key="4">
    <source>
        <dbReference type="ARBA" id="ARBA00037885"/>
    </source>
</evidence>
<dbReference type="FunFam" id="3.40.605.10:FF:000026">
    <property type="entry name" value="Aldehyde dehydrogenase, putative"/>
    <property type="match status" value="1"/>
</dbReference>
<evidence type="ECO:0000256" key="7">
    <source>
        <dbReference type="PROSITE-ProRule" id="PRU10007"/>
    </source>
</evidence>
<evidence type="ECO:0000256" key="8">
    <source>
        <dbReference type="RuleBase" id="RU003345"/>
    </source>
</evidence>
<dbReference type="InterPro" id="IPR016163">
    <property type="entry name" value="Ald_DH_C"/>
</dbReference>
<evidence type="ECO:0000313" key="10">
    <source>
        <dbReference type="EMBL" id="CDO57033.1"/>
    </source>
</evidence>
<proteinExistence type="inferred from homology"/>
<dbReference type="InterPro" id="IPR016161">
    <property type="entry name" value="Ald_DH/histidinol_DH"/>
</dbReference>
<keyword evidence="3" id="KW-0520">NAD</keyword>
<dbReference type="InterPro" id="IPR029510">
    <property type="entry name" value="Ald_DH_CS_GLU"/>
</dbReference>
<comment type="pathway">
    <text evidence="4">Alcohol metabolism; ethanol degradation; acetate from ethanol: step 2/2.</text>
</comment>
<comment type="caution">
    <text evidence="10">The sequence shown here is derived from an EMBL/GenBank/DDBJ whole genome shotgun (WGS) entry which is preliminary data.</text>
</comment>
<comment type="function">
    <text evidence="5">Minor mitochondrial aldehyde dehydrogenase isoform. Plays a role in regulation or biosynthesis of electron transport chain components. Involved in the biosynthesis of acetate during anaerobic growth on glucose.</text>
</comment>
<dbReference type="GO" id="GO:0004029">
    <property type="term" value="F:aldehyde dehydrogenase (NAD+) activity"/>
    <property type="evidence" value="ECO:0007669"/>
    <property type="project" value="UniProtKB-ARBA"/>
</dbReference>
<dbReference type="SUPFAM" id="SSF53720">
    <property type="entry name" value="ALDH-like"/>
    <property type="match status" value="1"/>
</dbReference>
<evidence type="ECO:0000256" key="2">
    <source>
        <dbReference type="ARBA" id="ARBA00023002"/>
    </source>
</evidence>
<dbReference type="Gene3D" id="3.40.605.10">
    <property type="entry name" value="Aldehyde Dehydrogenase, Chain A, domain 1"/>
    <property type="match status" value="1"/>
</dbReference>
<dbReference type="PROSITE" id="PS00070">
    <property type="entry name" value="ALDEHYDE_DEHYDR_CYS"/>
    <property type="match status" value="1"/>
</dbReference>
<evidence type="ECO:0000313" key="11">
    <source>
        <dbReference type="Proteomes" id="UP000242525"/>
    </source>
</evidence>
<feature type="active site" evidence="7">
    <location>
        <position position="295"/>
    </location>
</feature>